<name>A0ABU0BRV0_9HYPH</name>
<feature type="domain" description="PIN" evidence="1">
    <location>
        <begin position="7"/>
        <end position="127"/>
    </location>
</feature>
<proteinExistence type="predicted"/>
<protein>
    <submittedName>
        <fullName evidence="2">PIN domain nuclease of toxin-antitoxin system</fullName>
    </submittedName>
</protein>
<reference evidence="2 3" key="1">
    <citation type="submission" date="2023-07" db="EMBL/GenBank/DDBJ databases">
        <title>Genomic Encyclopedia of Type Strains, Phase IV (KMG-IV): sequencing the most valuable type-strain genomes for metagenomic binning, comparative biology and taxonomic classification.</title>
        <authorList>
            <person name="Goeker M."/>
        </authorList>
    </citation>
    <scope>NUCLEOTIDE SEQUENCE [LARGE SCALE GENOMIC DNA]</scope>
    <source>
        <strain evidence="2 3">DSM 1112</strain>
    </source>
</reference>
<accession>A0ABU0BRV0</accession>
<dbReference type="RefSeq" id="WP_307231208.1">
    <property type="nucleotide sequence ID" value="NZ_JAUSVF010000001.1"/>
</dbReference>
<dbReference type="InterPro" id="IPR041705">
    <property type="entry name" value="PIN_Sll0205"/>
</dbReference>
<dbReference type="SUPFAM" id="SSF88723">
    <property type="entry name" value="PIN domain-like"/>
    <property type="match status" value="1"/>
</dbReference>
<evidence type="ECO:0000313" key="2">
    <source>
        <dbReference type="EMBL" id="MDQ0320981.1"/>
    </source>
</evidence>
<evidence type="ECO:0000313" key="3">
    <source>
        <dbReference type="Proteomes" id="UP001230207"/>
    </source>
</evidence>
<dbReference type="InterPro" id="IPR002716">
    <property type="entry name" value="PIN_dom"/>
</dbReference>
<dbReference type="Proteomes" id="UP001230207">
    <property type="component" value="Unassembled WGS sequence"/>
</dbReference>
<dbReference type="InterPro" id="IPR052919">
    <property type="entry name" value="TA_system_RNase"/>
</dbReference>
<organism evidence="2 3">
    <name type="scientific">Pararhizobium capsulatum DSM 1112</name>
    <dbReference type="NCBI Taxonomy" id="1121113"/>
    <lineage>
        <taxon>Bacteria</taxon>
        <taxon>Pseudomonadati</taxon>
        <taxon>Pseudomonadota</taxon>
        <taxon>Alphaproteobacteria</taxon>
        <taxon>Hyphomicrobiales</taxon>
        <taxon>Rhizobiaceae</taxon>
        <taxon>Rhizobium/Agrobacterium group</taxon>
        <taxon>Pararhizobium</taxon>
    </lineage>
</organism>
<gene>
    <name evidence="2" type="ORF">QO002_003119</name>
</gene>
<dbReference type="Gene3D" id="3.40.50.1010">
    <property type="entry name" value="5'-nuclease"/>
    <property type="match status" value="1"/>
</dbReference>
<dbReference type="PANTHER" id="PTHR36173:SF1">
    <property type="entry name" value="RIBONUCLEASE VAPC22"/>
    <property type="match status" value="1"/>
</dbReference>
<comment type="caution">
    <text evidence="2">The sequence shown here is derived from an EMBL/GenBank/DDBJ whole genome shotgun (WGS) entry which is preliminary data.</text>
</comment>
<keyword evidence="3" id="KW-1185">Reference proteome</keyword>
<dbReference type="PANTHER" id="PTHR36173">
    <property type="entry name" value="RIBONUCLEASE VAPC16-RELATED"/>
    <property type="match status" value="1"/>
</dbReference>
<dbReference type="Pfam" id="PF01850">
    <property type="entry name" value="PIN"/>
    <property type="match status" value="1"/>
</dbReference>
<dbReference type="EMBL" id="JAUSVF010000001">
    <property type="protein sequence ID" value="MDQ0320981.1"/>
    <property type="molecule type" value="Genomic_DNA"/>
</dbReference>
<sequence length="140" mass="15490">MTMTTRYLFDTCLILYLARREALTSKAEQVLTEASNQQDTLFLSAFSAWEIGMLVSKGRLSLTQAPLPWFRSFASEHELSVLEATPDILVASSFLPQPLHADPADRILIATAREHDLTVITRDRAILAYGAAGHVKVLAC</sequence>
<dbReference type="InterPro" id="IPR029060">
    <property type="entry name" value="PIN-like_dom_sf"/>
</dbReference>
<evidence type="ECO:0000259" key="1">
    <source>
        <dbReference type="Pfam" id="PF01850"/>
    </source>
</evidence>
<dbReference type="CDD" id="cd09872">
    <property type="entry name" value="PIN_Sll0205-like"/>
    <property type="match status" value="1"/>
</dbReference>